<dbReference type="InterPro" id="IPR007554">
    <property type="entry name" value="Glycerophosphate_synth"/>
</dbReference>
<dbReference type="Proteomes" id="UP000243626">
    <property type="component" value="Chromosome"/>
</dbReference>
<gene>
    <name evidence="7" type="ORF">CJ229_008655</name>
</gene>
<dbReference type="Gene3D" id="3.40.50.11820">
    <property type="match status" value="1"/>
</dbReference>
<dbReference type="SUPFAM" id="SSF53756">
    <property type="entry name" value="UDP-Glycosyltransferase/glycogen phosphorylase"/>
    <property type="match status" value="1"/>
</dbReference>
<evidence type="ECO:0000256" key="2">
    <source>
        <dbReference type="ARBA" id="ARBA00010488"/>
    </source>
</evidence>
<dbReference type="GO" id="GO:0005886">
    <property type="term" value="C:plasma membrane"/>
    <property type="evidence" value="ECO:0007669"/>
    <property type="project" value="UniProtKB-SubCell"/>
</dbReference>
<dbReference type="AlphaFoldDB" id="A0AAF1BMK8"/>
<accession>A0AAF1BMK8</accession>
<protein>
    <submittedName>
        <fullName evidence="7">CDP-glycerol glycerophosphotransferase family protein</fullName>
    </submittedName>
</protein>
<dbReference type="Gene3D" id="3.40.50.12580">
    <property type="match status" value="1"/>
</dbReference>
<organism evidence="7 8">
    <name type="scientific">Nosocomiicoccus massiliensis</name>
    <dbReference type="NCBI Taxonomy" id="1232430"/>
    <lineage>
        <taxon>Bacteria</taxon>
        <taxon>Bacillati</taxon>
        <taxon>Bacillota</taxon>
        <taxon>Bacilli</taxon>
        <taxon>Bacillales</taxon>
        <taxon>Staphylococcaceae</taxon>
        <taxon>Nosocomiicoccus</taxon>
    </lineage>
</organism>
<evidence type="ECO:0000256" key="1">
    <source>
        <dbReference type="ARBA" id="ARBA00004202"/>
    </source>
</evidence>
<reference evidence="8" key="1">
    <citation type="submission" date="2017-09" db="EMBL/GenBank/DDBJ databases">
        <title>Bacterial strain isolated from the female urinary microbiota.</title>
        <authorList>
            <person name="Thomas-White K."/>
            <person name="Kumar N."/>
            <person name="Forster S."/>
            <person name="Putonti C."/>
            <person name="Lawley T."/>
            <person name="Wolfe A.J."/>
        </authorList>
    </citation>
    <scope>NUCLEOTIDE SEQUENCE [LARGE SCALE GENOMIC DNA]</scope>
    <source>
        <strain evidence="8">UMB0959</strain>
    </source>
</reference>
<dbReference type="InterPro" id="IPR051612">
    <property type="entry name" value="Teichoic_Acid_Biosynth"/>
</dbReference>
<dbReference type="GO" id="GO:0019350">
    <property type="term" value="P:teichoic acid biosynthetic process"/>
    <property type="evidence" value="ECO:0007669"/>
    <property type="project" value="UniProtKB-KW"/>
</dbReference>
<keyword evidence="3" id="KW-1003">Cell membrane</keyword>
<dbReference type="KEGG" id="nmy:CJ229_008655"/>
<evidence type="ECO:0000256" key="4">
    <source>
        <dbReference type="ARBA" id="ARBA00022679"/>
    </source>
</evidence>
<keyword evidence="4" id="KW-0808">Transferase</keyword>
<evidence type="ECO:0000313" key="8">
    <source>
        <dbReference type="Proteomes" id="UP000243626"/>
    </source>
</evidence>
<dbReference type="GO" id="GO:0047355">
    <property type="term" value="F:CDP-glycerol glycerophosphotransferase activity"/>
    <property type="evidence" value="ECO:0007669"/>
    <property type="project" value="InterPro"/>
</dbReference>
<evidence type="ECO:0000256" key="6">
    <source>
        <dbReference type="ARBA" id="ARBA00023136"/>
    </source>
</evidence>
<sequence length="374" mass="43686">MIKELFIRVYNFFVSRFFLLMRVLPVKNSVVILTSFGDNIDYIIRHPKMRLYDEVIIFSSRQYDFKTFDNVKVYTHSSLSVKELYEIGRAKNIIVDNHFPVIGGMSTLKPYVKVFQTWHAVGAVKAFGLMDESFKHRPDCAKTRFKKTYQNVDYYVAGSKRMADIFKQTFSIDDKKIIKAAMPRLDFYREQSNIQSTRDNVRSRLNLDDEVIVVTYAPTYRENQFNISDIPLDISKMSQQLPSNYRIALRLHPTVQLDTDIKGVIDLTDGFSLEEVLSVTDILITDYSSVGFEFANLMRPVIYYPYDLDEYTNTKGLIDDYESLVTTNIAYSTDEILEMIKNDDFSAEEIRQFKDLWNDYNNQNNTNTLLSMLQ</sequence>
<comment type="subcellular location">
    <subcellularLocation>
        <location evidence="1">Cell membrane</location>
        <topology evidence="1">Peripheral membrane protein</topology>
    </subcellularLocation>
</comment>
<keyword evidence="5" id="KW-0777">Teichoic acid biosynthesis</keyword>
<dbReference type="EMBL" id="CP136964">
    <property type="protein sequence ID" value="WOS96139.1"/>
    <property type="molecule type" value="Genomic_DNA"/>
</dbReference>
<reference evidence="7 8" key="2">
    <citation type="submission" date="2023-10" db="EMBL/GenBank/DDBJ databases">
        <authorList>
            <person name="Choi B."/>
        </authorList>
    </citation>
    <scope>NUCLEOTIDE SEQUENCE [LARGE SCALE GENOMIC DNA]</scope>
    <source>
        <strain evidence="7 8">UMB0959</strain>
    </source>
</reference>
<keyword evidence="6" id="KW-0472">Membrane</keyword>
<dbReference type="InterPro" id="IPR043149">
    <property type="entry name" value="TagF_N"/>
</dbReference>
<proteinExistence type="inferred from homology"/>
<name>A0AAF1BMK8_9STAP</name>
<dbReference type="Pfam" id="PF04464">
    <property type="entry name" value="Glyphos_transf"/>
    <property type="match status" value="1"/>
</dbReference>
<keyword evidence="8" id="KW-1185">Reference proteome</keyword>
<evidence type="ECO:0000256" key="5">
    <source>
        <dbReference type="ARBA" id="ARBA00022944"/>
    </source>
</evidence>
<dbReference type="PANTHER" id="PTHR37316">
    <property type="entry name" value="TEICHOIC ACID GLYCEROL-PHOSPHATE PRIMASE"/>
    <property type="match status" value="1"/>
</dbReference>
<dbReference type="RefSeq" id="WP_102167226.1">
    <property type="nucleotide sequence ID" value="NZ_CP136964.1"/>
</dbReference>
<dbReference type="InterPro" id="IPR043148">
    <property type="entry name" value="TagF_C"/>
</dbReference>
<evidence type="ECO:0000256" key="3">
    <source>
        <dbReference type="ARBA" id="ARBA00022475"/>
    </source>
</evidence>
<comment type="similarity">
    <text evidence="2">Belongs to the CDP-glycerol glycerophosphotransferase family.</text>
</comment>
<evidence type="ECO:0000313" key="7">
    <source>
        <dbReference type="EMBL" id="WOS96139.1"/>
    </source>
</evidence>
<dbReference type="PANTHER" id="PTHR37316:SF1">
    <property type="entry name" value="TEICHOIC ACID GLYCEROL-PHOSPHATE PRIMASE"/>
    <property type="match status" value="1"/>
</dbReference>